<dbReference type="KEGG" id="gqu:AWC35_16540"/>
<evidence type="ECO:0000313" key="1">
    <source>
        <dbReference type="EMBL" id="ATA20818.1"/>
    </source>
</evidence>
<name>A0A250B3I8_9GAMM</name>
<dbReference type="RefSeq" id="WP_095847404.1">
    <property type="nucleotide sequence ID" value="NZ_CP014136.1"/>
</dbReference>
<organism evidence="1 2">
    <name type="scientific">Gibbsiella quercinecans</name>
    <dbReference type="NCBI Taxonomy" id="929813"/>
    <lineage>
        <taxon>Bacteria</taxon>
        <taxon>Pseudomonadati</taxon>
        <taxon>Pseudomonadota</taxon>
        <taxon>Gammaproteobacteria</taxon>
        <taxon>Enterobacterales</taxon>
        <taxon>Yersiniaceae</taxon>
        <taxon>Gibbsiella</taxon>
    </lineage>
</organism>
<dbReference type="AlphaFoldDB" id="A0A250B3I8"/>
<evidence type="ECO:0000313" key="2">
    <source>
        <dbReference type="Proteomes" id="UP000217182"/>
    </source>
</evidence>
<dbReference type="EMBL" id="CP014136">
    <property type="protein sequence ID" value="ATA20818.1"/>
    <property type="molecule type" value="Genomic_DNA"/>
</dbReference>
<protein>
    <submittedName>
        <fullName evidence="1">Uncharacterized protein</fullName>
    </submittedName>
</protein>
<sequence>MDLFSRRQGYSRPDAEISIRHEALQNLSRRPQPEISGAIQHAMAALEYVARDVVGSKDTPGQLTQRNSGLFPKPVDQIVEKAWAYSSNFGRHLVEEMPPEFEEAELMVGGSGVLCRYLARRTGDSN</sequence>
<gene>
    <name evidence="1" type="ORF">AWC35_16540</name>
</gene>
<dbReference type="OrthoDB" id="9786278at2"/>
<proteinExistence type="predicted"/>
<dbReference type="Proteomes" id="UP000217182">
    <property type="component" value="Chromosome"/>
</dbReference>
<accession>A0A250B3I8</accession>
<keyword evidence="2" id="KW-1185">Reference proteome</keyword>
<reference evidence="1 2" key="1">
    <citation type="submission" date="2016-01" db="EMBL/GenBank/DDBJ databases">
        <authorList>
            <person name="Oliw E.H."/>
        </authorList>
    </citation>
    <scope>NUCLEOTIDE SEQUENCE [LARGE SCALE GENOMIC DNA]</scope>
    <source>
        <strain evidence="1 2">FRB97</strain>
    </source>
</reference>